<evidence type="ECO:0000256" key="5">
    <source>
        <dbReference type="ARBA" id="ARBA00023242"/>
    </source>
</evidence>
<dbReference type="PANTHER" id="PTHR17204:SF31">
    <property type="entry name" value="SUPPRESSOR OF FORKED DOMAIN-CONTAINING PROTEIN"/>
    <property type="match status" value="1"/>
</dbReference>
<keyword evidence="3" id="KW-0677">Repeat</keyword>
<keyword evidence="5" id="KW-0539">Nucleus</keyword>
<accession>A0ABC8M298</accession>
<evidence type="ECO:0000256" key="4">
    <source>
        <dbReference type="ARBA" id="ARBA00023187"/>
    </source>
</evidence>
<keyword evidence="7" id="KW-1185">Reference proteome</keyword>
<evidence type="ECO:0000256" key="3">
    <source>
        <dbReference type="ARBA" id="ARBA00022737"/>
    </source>
</evidence>
<organism evidence="6 7">
    <name type="scientific">Eruca vesicaria subsp. sativa</name>
    <name type="common">Garden rocket</name>
    <name type="synonym">Eruca sativa</name>
    <dbReference type="NCBI Taxonomy" id="29727"/>
    <lineage>
        <taxon>Eukaryota</taxon>
        <taxon>Viridiplantae</taxon>
        <taxon>Streptophyta</taxon>
        <taxon>Embryophyta</taxon>
        <taxon>Tracheophyta</taxon>
        <taxon>Spermatophyta</taxon>
        <taxon>Magnoliopsida</taxon>
        <taxon>eudicotyledons</taxon>
        <taxon>Gunneridae</taxon>
        <taxon>Pentapetalae</taxon>
        <taxon>rosids</taxon>
        <taxon>malvids</taxon>
        <taxon>Brassicales</taxon>
        <taxon>Brassicaceae</taxon>
        <taxon>Brassiceae</taxon>
        <taxon>Eruca</taxon>
    </lineage>
</organism>
<reference evidence="6 7" key="1">
    <citation type="submission" date="2022-03" db="EMBL/GenBank/DDBJ databases">
        <authorList>
            <person name="Macdonald S."/>
            <person name="Ahmed S."/>
            <person name="Newling K."/>
        </authorList>
    </citation>
    <scope>NUCLEOTIDE SEQUENCE [LARGE SCALE GENOMIC DNA]</scope>
</reference>
<dbReference type="PANTHER" id="PTHR17204">
    <property type="entry name" value="PRE-MRNA PROCESSING PROTEIN PRP39-RELATED"/>
    <property type="match status" value="1"/>
</dbReference>
<dbReference type="GO" id="GO:0005634">
    <property type="term" value="C:nucleus"/>
    <property type="evidence" value="ECO:0007669"/>
    <property type="project" value="UniProtKB-SubCell"/>
</dbReference>
<evidence type="ECO:0000313" key="7">
    <source>
        <dbReference type="Proteomes" id="UP001642260"/>
    </source>
</evidence>
<gene>
    <name evidence="6" type="ORF">ERUC_LOCUS42812</name>
</gene>
<dbReference type="EMBL" id="CAKOAT010889598">
    <property type="protein sequence ID" value="CAH8390329.1"/>
    <property type="molecule type" value="Genomic_DNA"/>
</dbReference>
<keyword evidence="4" id="KW-0508">mRNA splicing</keyword>
<name>A0ABC8M298_ERUVS</name>
<keyword evidence="2" id="KW-0507">mRNA processing</keyword>
<comment type="caution">
    <text evidence="6">The sequence shown here is derived from an EMBL/GenBank/DDBJ whole genome shotgun (WGS) entry which is preliminary data.</text>
</comment>
<evidence type="ECO:0000256" key="2">
    <source>
        <dbReference type="ARBA" id="ARBA00022664"/>
    </source>
</evidence>
<protein>
    <submittedName>
        <fullName evidence="6">Uncharacterized protein</fullName>
    </submittedName>
</protein>
<dbReference type="GO" id="GO:0008380">
    <property type="term" value="P:RNA splicing"/>
    <property type="evidence" value="ECO:0007669"/>
    <property type="project" value="UniProtKB-KW"/>
</dbReference>
<dbReference type="AlphaFoldDB" id="A0ABC8M298"/>
<comment type="subcellular location">
    <subcellularLocation>
        <location evidence="1">Nucleus</location>
    </subcellularLocation>
</comment>
<sequence length="125" mass="14488">MYFSACEQVITVEKGKENSILLPLLYAQYSRFSYLVLRDAEKVRKIMVEALDHMQPSKHFMEALIFCETILPPPRKIEYLDPLVEKLIKPNVDTQNTASSTEREEVSLIYIEFLGLFGDVETIKK</sequence>
<dbReference type="Proteomes" id="UP001642260">
    <property type="component" value="Unassembled WGS sequence"/>
</dbReference>
<proteinExistence type="predicted"/>
<evidence type="ECO:0000313" key="6">
    <source>
        <dbReference type="EMBL" id="CAH8390329.1"/>
    </source>
</evidence>
<evidence type="ECO:0000256" key="1">
    <source>
        <dbReference type="ARBA" id="ARBA00004123"/>
    </source>
</evidence>
<dbReference type="GO" id="GO:0006397">
    <property type="term" value="P:mRNA processing"/>
    <property type="evidence" value="ECO:0007669"/>
    <property type="project" value="UniProtKB-KW"/>
</dbReference>